<dbReference type="PANTHER" id="PTHR45877:SF2">
    <property type="entry name" value="E3 UBIQUITIN-PROTEIN LIGASE SINA-RELATED"/>
    <property type="match status" value="1"/>
</dbReference>
<keyword evidence="1" id="KW-0479">Metal-binding</keyword>
<sequence length="252" mass="29501">MDNVPLEEIKPSFQEILDITSCAICLETVRPEIVHCINGHLLCGECRQGLKNCPTCSQPFSTAELSLVLRQILEALPKPCKYTNCKTYLDPVDDHEKWCGHQPTTCQIRECKWTGPGRDILSHFRGTHPTIFVFEETNKTVRFHVFDYVNNDIRVFPISAYGQFFWGEVNCDHDKEMLAITYHVVPNGKPMEDYFFEVSFESVEFFSHSKFKFDFEKDKTKNSVFIHKHWLPNFKNKEQILQSRFVITKRNH</sequence>
<dbReference type="GO" id="GO:0008270">
    <property type="term" value="F:zinc ion binding"/>
    <property type="evidence" value="ECO:0007669"/>
    <property type="project" value="UniProtKB-KW"/>
</dbReference>
<dbReference type="AlphaFoldDB" id="A0A1B6LA27"/>
<evidence type="ECO:0000256" key="1">
    <source>
        <dbReference type="ARBA" id="ARBA00022723"/>
    </source>
</evidence>
<accession>A0A1B6LA27</accession>
<dbReference type="GO" id="GO:0016567">
    <property type="term" value="P:protein ubiquitination"/>
    <property type="evidence" value="ECO:0007669"/>
    <property type="project" value="UniProtKB-UniPathway"/>
</dbReference>
<dbReference type="InterPro" id="IPR013083">
    <property type="entry name" value="Znf_RING/FYVE/PHD"/>
</dbReference>
<feature type="domain" description="RING-type" evidence="5">
    <location>
        <begin position="22"/>
        <end position="57"/>
    </location>
</feature>
<dbReference type="Pfam" id="PF21362">
    <property type="entry name" value="Sina_RING"/>
    <property type="match status" value="1"/>
</dbReference>
<dbReference type="GO" id="GO:0031624">
    <property type="term" value="F:ubiquitin conjugating enzyme binding"/>
    <property type="evidence" value="ECO:0007669"/>
    <property type="project" value="TreeGrafter"/>
</dbReference>
<evidence type="ECO:0000256" key="2">
    <source>
        <dbReference type="ARBA" id="ARBA00022771"/>
    </source>
</evidence>
<dbReference type="PANTHER" id="PTHR45877">
    <property type="entry name" value="E3 UBIQUITIN-PROTEIN LIGASE SIAH2"/>
    <property type="match status" value="1"/>
</dbReference>
<dbReference type="InterPro" id="IPR001841">
    <property type="entry name" value="Znf_RING"/>
</dbReference>
<keyword evidence="3" id="KW-0862">Zinc</keyword>
<proteinExistence type="predicted"/>
<dbReference type="SUPFAM" id="SSF57850">
    <property type="entry name" value="RING/U-box"/>
    <property type="match status" value="1"/>
</dbReference>
<dbReference type="GO" id="GO:0005737">
    <property type="term" value="C:cytoplasm"/>
    <property type="evidence" value="ECO:0007669"/>
    <property type="project" value="TreeGrafter"/>
</dbReference>
<evidence type="ECO:0000256" key="3">
    <source>
        <dbReference type="ARBA" id="ARBA00022833"/>
    </source>
</evidence>
<evidence type="ECO:0000256" key="4">
    <source>
        <dbReference type="PROSITE-ProRule" id="PRU00175"/>
    </source>
</evidence>
<organism evidence="6">
    <name type="scientific">Graphocephala atropunctata</name>
    <dbReference type="NCBI Taxonomy" id="36148"/>
    <lineage>
        <taxon>Eukaryota</taxon>
        <taxon>Metazoa</taxon>
        <taxon>Ecdysozoa</taxon>
        <taxon>Arthropoda</taxon>
        <taxon>Hexapoda</taxon>
        <taxon>Insecta</taxon>
        <taxon>Pterygota</taxon>
        <taxon>Neoptera</taxon>
        <taxon>Paraneoptera</taxon>
        <taxon>Hemiptera</taxon>
        <taxon>Auchenorrhyncha</taxon>
        <taxon>Membracoidea</taxon>
        <taxon>Cicadellidae</taxon>
        <taxon>Cicadellinae</taxon>
        <taxon>Cicadellini</taxon>
        <taxon>Graphocephala</taxon>
    </lineage>
</organism>
<dbReference type="UniPathway" id="UPA00143"/>
<gene>
    <name evidence="6" type="ORF">g.30499</name>
</gene>
<dbReference type="GO" id="GO:0061630">
    <property type="term" value="F:ubiquitin protein ligase activity"/>
    <property type="evidence" value="ECO:0007669"/>
    <property type="project" value="TreeGrafter"/>
</dbReference>
<name>A0A1B6LA27_9HEMI</name>
<evidence type="ECO:0000259" key="5">
    <source>
        <dbReference type="PROSITE" id="PS50089"/>
    </source>
</evidence>
<protein>
    <recommendedName>
        <fullName evidence="5">RING-type domain-containing protein</fullName>
    </recommendedName>
</protein>
<keyword evidence="2 4" id="KW-0863">Zinc-finger</keyword>
<dbReference type="InterPro" id="IPR049548">
    <property type="entry name" value="Sina-like_RING"/>
</dbReference>
<dbReference type="Pfam" id="PF21361">
    <property type="entry name" value="Sina_ZnF"/>
    <property type="match status" value="1"/>
</dbReference>
<dbReference type="PROSITE" id="PS50089">
    <property type="entry name" value="ZF_RING_2"/>
    <property type="match status" value="1"/>
</dbReference>
<dbReference type="Gene3D" id="3.30.40.10">
    <property type="entry name" value="Zinc/RING finger domain, C3HC4 (zinc finger)"/>
    <property type="match status" value="2"/>
</dbReference>
<dbReference type="GO" id="GO:0043161">
    <property type="term" value="P:proteasome-mediated ubiquitin-dependent protein catabolic process"/>
    <property type="evidence" value="ECO:0007669"/>
    <property type="project" value="TreeGrafter"/>
</dbReference>
<dbReference type="SUPFAM" id="SSF49599">
    <property type="entry name" value="TRAF domain-like"/>
    <property type="match status" value="1"/>
</dbReference>
<dbReference type="InterPro" id="IPR004162">
    <property type="entry name" value="SINA-like_animal"/>
</dbReference>
<evidence type="ECO:0000313" key="6">
    <source>
        <dbReference type="EMBL" id="JAT20559.1"/>
    </source>
</evidence>
<dbReference type="EMBL" id="GEBQ01019418">
    <property type="protein sequence ID" value="JAT20559.1"/>
    <property type="molecule type" value="Transcribed_RNA"/>
</dbReference>
<reference evidence="6" key="1">
    <citation type="submission" date="2015-11" db="EMBL/GenBank/DDBJ databases">
        <title>De novo transcriptome assembly of four potential Pierce s Disease insect vectors from Arizona vineyards.</title>
        <authorList>
            <person name="Tassone E.E."/>
        </authorList>
    </citation>
    <scope>NUCLEOTIDE SEQUENCE</scope>
</reference>